<dbReference type="AlphaFoldDB" id="D6ZC46"/>
<keyword evidence="5 8" id="KW-1133">Transmembrane helix</keyword>
<keyword evidence="11" id="KW-1185">Reference proteome</keyword>
<keyword evidence="4 8" id="KW-0812">Transmembrane</keyword>
<dbReference type="PANTHER" id="PTHR37820:SF1">
    <property type="entry name" value="CELL DIVISION PROTEIN FTSQ"/>
    <property type="match status" value="1"/>
</dbReference>
<proteinExistence type="inferred from homology"/>
<name>D6ZC46_SEGRD</name>
<evidence type="ECO:0000256" key="5">
    <source>
        <dbReference type="ARBA" id="ARBA00022989"/>
    </source>
</evidence>
<dbReference type="HOGENOM" id="CLU_047677_1_0_11"/>
<dbReference type="InterPro" id="IPR050487">
    <property type="entry name" value="FtsQ_DivIB"/>
</dbReference>
<reference evidence="10 11" key="1">
    <citation type="journal article" date="2010" name="Stand. Genomic Sci.">
        <title>Complete genome sequence of Segniliparus rotundus type strain (CDC 1076).</title>
        <authorList>
            <person name="Sikorski J."/>
            <person name="Lapidus A."/>
            <person name="Copeland A."/>
            <person name="Misra M."/>
            <person name="Glavina Del Rio T."/>
            <person name="Nolan M."/>
            <person name="Lucas S."/>
            <person name="Chen F."/>
            <person name="Tice H."/>
            <person name="Cheng J.F."/>
            <person name="Jando M."/>
            <person name="Schneider S."/>
            <person name="Bruce D."/>
            <person name="Goodwin L."/>
            <person name="Pitluck S."/>
            <person name="Liolios K."/>
            <person name="Mikhailova N."/>
            <person name="Pati A."/>
            <person name="Ivanova N."/>
            <person name="Mavromatis K."/>
            <person name="Chen A."/>
            <person name="Palaniappan K."/>
            <person name="Chertkov O."/>
            <person name="Land M."/>
            <person name="Hauser L."/>
            <person name="Chang Y.J."/>
            <person name="Jeffries C.D."/>
            <person name="Brettin T."/>
            <person name="Detter J.C."/>
            <person name="Han C."/>
            <person name="Rohde M."/>
            <person name="Goker M."/>
            <person name="Bristow J."/>
            <person name="Eisen J.A."/>
            <person name="Markowitz V."/>
            <person name="Hugenholtz P."/>
            <person name="Kyrpides N.C."/>
            <person name="Klenk H.P."/>
        </authorList>
    </citation>
    <scope>NUCLEOTIDE SEQUENCE [LARGE SCALE GENOMIC DNA]</scope>
    <source>
        <strain evidence="11">ATCC BAA-972 / CDC 1076 / CIP 108378 / DSM 44985 / JCM 13578</strain>
    </source>
</reference>
<dbReference type="STRING" id="640132.Srot_2580"/>
<comment type="subcellular location">
    <subcellularLocation>
        <location evidence="8">Cell inner membrane</location>
        <topology evidence="8">Single-pass type II membrane protein</topology>
    </subcellularLocation>
    <subcellularLocation>
        <location evidence="1">Membrane</location>
    </subcellularLocation>
    <text evidence="8">Localizes to the division septum.</text>
</comment>
<feature type="transmembrane region" description="Helical" evidence="8">
    <location>
        <begin position="6"/>
        <end position="29"/>
    </location>
</feature>
<dbReference type="GO" id="GO:0043093">
    <property type="term" value="P:FtsZ-dependent cytokinesis"/>
    <property type="evidence" value="ECO:0007669"/>
    <property type="project" value="UniProtKB-UniRule"/>
</dbReference>
<dbReference type="Pfam" id="PF03799">
    <property type="entry name" value="FtsQ_DivIB_C"/>
    <property type="match status" value="1"/>
</dbReference>
<evidence type="ECO:0000256" key="7">
    <source>
        <dbReference type="ARBA" id="ARBA00023306"/>
    </source>
</evidence>
<keyword evidence="6 8" id="KW-0472">Membrane</keyword>
<dbReference type="PANTHER" id="PTHR37820">
    <property type="entry name" value="CELL DIVISION PROTEIN DIVIB"/>
    <property type="match status" value="1"/>
</dbReference>
<dbReference type="Proteomes" id="UP000002247">
    <property type="component" value="Chromosome"/>
</dbReference>
<evidence type="ECO:0000256" key="2">
    <source>
        <dbReference type="ARBA" id="ARBA00022475"/>
    </source>
</evidence>
<comment type="similarity">
    <text evidence="8">Belongs to the FtsQ/DivIB family. FtsQ subfamily.</text>
</comment>
<dbReference type="eggNOG" id="COG1589">
    <property type="taxonomic scope" value="Bacteria"/>
</dbReference>
<keyword evidence="2 8" id="KW-1003">Cell membrane</keyword>
<dbReference type="InterPro" id="IPR034746">
    <property type="entry name" value="POTRA"/>
</dbReference>
<evidence type="ECO:0000256" key="1">
    <source>
        <dbReference type="ARBA" id="ARBA00004370"/>
    </source>
</evidence>
<evidence type="ECO:0000313" key="11">
    <source>
        <dbReference type="Proteomes" id="UP000002247"/>
    </source>
</evidence>
<keyword evidence="7 8" id="KW-0131">Cell cycle</keyword>
<dbReference type="Gene3D" id="3.10.20.310">
    <property type="entry name" value="membrane protein fhac"/>
    <property type="match status" value="1"/>
</dbReference>
<dbReference type="EMBL" id="CP001958">
    <property type="protein sequence ID" value="ADG99015.1"/>
    <property type="molecule type" value="Genomic_DNA"/>
</dbReference>
<evidence type="ECO:0000313" key="10">
    <source>
        <dbReference type="EMBL" id="ADG99015.1"/>
    </source>
</evidence>
<dbReference type="InterPro" id="IPR013685">
    <property type="entry name" value="POTRA_FtsQ_type"/>
</dbReference>
<dbReference type="PROSITE" id="PS51779">
    <property type="entry name" value="POTRA"/>
    <property type="match status" value="1"/>
</dbReference>
<evidence type="ECO:0000259" key="9">
    <source>
        <dbReference type="PROSITE" id="PS51779"/>
    </source>
</evidence>
<organism evidence="10 11">
    <name type="scientific">Segniliparus rotundus (strain ATCC BAA-972 / CDC 1076 / CIP 108378 / DSM 44985 / JCM 13578)</name>
    <dbReference type="NCBI Taxonomy" id="640132"/>
    <lineage>
        <taxon>Bacteria</taxon>
        <taxon>Bacillati</taxon>
        <taxon>Actinomycetota</taxon>
        <taxon>Actinomycetes</taxon>
        <taxon>Mycobacteriales</taxon>
        <taxon>Segniliparaceae</taxon>
        <taxon>Segniliparus</taxon>
    </lineage>
</organism>
<evidence type="ECO:0000256" key="6">
    <source>
        <dbReference type="ARBA" id="ARBA00023136"/>
    </source>
</evidence>
<evidence type="ECO:0000256" key="8">
    <source>
        <dbReference type="HAMAP-Rule" id="MF_00911"/>
    </source>
</evidence>
<dbReference type="HAMAP" id="MF_00911">
    <property type="entry name" value="FtsQ_subfam"/>
    <property type="match status" value="1"/>
</dbReference>
<accession>D6ZC46</accession>
<dbReference type="GO" id="GO:0090529">
    <property type="term" value="P:cell septum assembly"/>
    <property type="evidence" value="ECO:0007669"/>
    <property type="project" value="InterPro"/>
</dbReference>
<dbReference type="GO" id="GO:0005886">
    <property type="term" value="C:plasma membrane"/>
    <property type="evidence" value="ECO:0007669"/>
    <property type="project" value="UniProtKB-SubCell"/>
</dbReference>
<dbReference type="OrthoDB" id="9790760at2"/>
<dbReference type="GO" id="GO:0032153">
    <property type="term" value="C:cell division site"/>
    <property type="evidence" value="ECO:0007669"/>
    <property type="project" value="UniProtKB-UniRule"/>
</dbReference>
<feature type="domain" description="POTRA" evidence="9">
    <location>
        <begin position="34"/>
        <end position="102"/>
    </location>
</feature>
<dbReference type="KEGG" id="srt:Srot_2580"/>
<keyword evidence="8" id="KW-0997">Cell inner membrane</keyword>
<dbReference type="RefSeq" id="WP_013139464.1">
    <property type="nucleotide sequence ID" value="NC_014168.1"/>
</dbReference>
<dbReference type="InterPro" id="IPR026579">
    <property type="entry name" value="FtsQ"/>
</dbReference>
<keyword evidence="3 8" id="KW-0132">Cell division</keyword>
<evidence type="ECO:0000256" key="4">
    <source>
        <dbReference type="ARBA" id="ARBA00022692"/>
    </source>
</evidence>
<evidence type="ECO:0000256" key="3">
    <source>
        <dbReference type="ARBA" id="ARBA00022618"/>
    </source>
</evidence>
<sequence>MTGWLRAWGLTTVVVLVVVAGGVGVWAGYFSQWFALRSIVVTGNTTVTKEEVVRRLALTPGEPLMRVDLDESTARVEGIRVVASARVGREFPHTLRVELVERTPVAYVDGPDGAHLVDKTGVDFSTIPTPPEGSAKLVVARPSPKDPATAAALAVLSQLPDELRAQVAQVDAKSEIEVSVTLGDGRVVVFGSSKDVPRKAQVALALLTQPAQTYNVSSPNTPVLAN</sequence>
<gene>
    <name evidence="8" type="primary">ftsQ</name>
    <name evidence="10" type="ordered locus">Srot_2580</name>
</gene>
<protein>
    <recommendedName>
        <fullName evidence="8">Cell division protein FtsQ</fullName>
    </recommendedName>
</protein>
<dbReference type="InterPro" id="IPR005548">
    <property type="entry name" value="Cell_div_FtsQ/DivIB_C"/>
</dbReference>
<dbReference type="Pfam" id="PF08478">
    <property type="entry name" value="POTRA_1"/>
    <property type="match status" value="1"/>
</dbReference>
<comment type="function">
    <text evidence="8">Essential cell division protein.</text>
</comment>